<evidence type="ECO:0000313" key="2">
    <source>
        <dbReference type="EMBL" id="GBP45981.1"/>
    </source>
</evidence>
<evidence type="ECO:0000313" key="3">
    <source>
        <dbReference type="Proteomes" id="UP000299102"/>
    </source>
</evidence>
<keyword evidence="3" id="KW-1185">Reference proteome</keyword>
<dbReference type="Proteomes" id="UP000299102">
    <property type="component" value="Unassembled WGS sequence"/>
</dbReference>
<comment type="caution">
    <text evidence="2">The sequence shown here is derived from an EMBL/GenBank/DDBJ whole genome shotgun (WGS) entry which is preliminary data.</text>
</comment>
<dbReference type="AlphaFoldDB" id="A0A4C1W4J8"/>
<feature type="region of interest" description="Disordered" evidence="1">
    <location>
        <begin position="72"/>
        <end position="97"/>
    </location>
</feature>
<reference evidence="2 3" key="1">
    <citation type="journal article" date="2019" name="Commun. Biol.">
        <title>The bagworm genome reveals a unique fibroin gene that provides high tensile strength.</title>
        <authorList>
            <person name="Kono N."/>
            <person name="Nakamura H."/>
            <person name="Ohtoshi R."/>
            <person name="Tomita M."/>
            <person name="Numata K."/>
            <person name="Arakawa K."/>
        </authorList>
    </citation>
    <scope>NUCLEOTIDE SEQUENCE [LARGE SCALE GENOMIC DNA]</scope>
</reference>
<protein>
    <submittedName>
        <fullName evidence="2">Uncharacterized protein</fullName>
    </submittedName>
</protein>
<gene>
    <name evidence="2" type="ORF">EVAR_24174_1</name>
</gene>
<dbReference type="EMBL" id="BGZK01000475">
    <property type="protein sequence ID" value="GBP45981.1"/>
    <property type="molecule type" value="Genomic_DNA"/>
</dbReference>
<name>A0A4C1W4J8_EUMVA</name>
<evidence type="ECO:0000256" key="1">
    <source>
        <dbReference type="SAM" id="MobiDB-lite"/>
    </source>
</evidence>
<feature type="region of interest" description="Disordered" evidence="1">
    <location>
        <begin position="159"/>
        <end position="180"/>
    </location>
</feature>
<organism evidence="2 3">
    <name type="scientific">Eumeta variegata</name>
    <name type="common">Bagworm moth</name>
    <name type="synonym">Eumeta japonica</name>
    <dbReference type="NCBI Taxonomy" id="151549"/>
    <lineage>
        <taxon>Eukaryota</taxon>
        <taxon>Metazoa</taxon>
        <taxon>Ecdysozoa</taxon>
        <taxon>Arthropoda</taxon>
        <taxon>Hexapoda</taxon>
        <taxon>Insecta</taxon>
        <taxon>Pterygota</taxon>
        <taxon>Neoptera</taxon>
        <taxon>Endopterygota</taxon>
        <taxon>Lepidoptera</taxon>
        <taxon>Glossata</taxon>
        <taxon>Ditrysia</taxon>
        <taxon>Tineoidea</taxon>
        <taxon>Psychidae</taxon>
        <taxon>Oiketicinae</taxon>
        <taxon>Eumeta</taxon>
    </lineage>
</organism>
<sequence>MAEFCDYPAVFLMTSMSTPDLLGADVDACPVLIEEHQTQYSEFGVPRLTFAWLKEALQPGPTMKAYTVRNPTRTWPRDKSHECVASTVRPRPAARAGPAPHSFKILFIVRQKGEGESDPAPRAPPPAARPCHSYRSSITPVEVNQLVIDRVKLTVSNERSVSGADGGAGRKGRGVVVELA</sequence>
<proteinExistence type="predicted"/>
<accession>A0A4C1W4J8</accession>